<dbReference type="CDD" id="cd00448">
    <property type="entry name" value="YjgF_YER057c_UK114_family"/>
    <property type="match status" value="1"/>
</dbReference>
<evidence type="ECO:0000313" key="2">
    <source>
        <dbReference type="Proteomes" id="UP001147700"/>
    </source>
</evidence>
<gene>
    <name evidence="1" type="ORF">OJ962_03485</name>
</gene>
<accession>A0ABT4RDE9</accession>
<dbReference type="InterPro" id="IPR035959">
    <property type="entry name" value="RutC-like_sf"/>
</dbReference>
<dbReference type="InterPro" id="IPR006175">
    <property type="entry name" value="YjgF/YER057c/UK114"/>
</dbReference>
<dbReference type="RefSeq" id="WP_202952151.1">
    <property type="nucleotide sequence ID" value="NZ_JAPCID010000005.1"/>
</dbReference>
<proteinExistence type="predicted"/>
<comment type="caution">
    <text evidence="1">The sequence shown here is derived from an EMBL/GenBank/DDBJ whole genome shotgun (WGS) entry which is preliminary data.</text>
</comment>
<dbReference type="PANTHER" id="PTHR43857:SF1">
    <property type="entry name" value="YJGH FAMILY PROTEIN"/>
    <property type="match status" value="1"/>
</dbReference>
<sequence length="128" mass="13726">MRRLQPPGWPQPRGYANGIEASGRLVFVAGQIGWDETGTLVSDALPAQVGQALRNVLAVLAEAGAGPEHVVRLTWFVTSRNEYVASLKAIGVEYRDVMGRHFPVMAVVEVSGLVESDAKVEIEATAVV</sequence>
<organism evidence="1 2">
    <name type="scientific">Solirubrobacter deserti</name>
    <dbReference type="NCBI Taxonomy" id="2282478"/>
    <lineage>
        <taxon>Bacteria</taxon>
        <taxon>Bacillati</taxon>
        <taxon>Actinomycetota</taxon>
        <taxon>Thermoleophilia</taxon>
        <taxon>Solirubrobacterales</taxon>
        <taxon>Solirubrobacteraceae</taxon>
        <taxon>Solirubrobacter</taxon>
    </lineage>
</organism>
<dbReference type="SUPFAM" id="SSF55298">
    <property type="entry name" value="YjgF-like"/>
    <property type="match status" value="1"/>
</dbReference>
<dbReference type="Proteomes" id="UP001147700">
    <property type="component" value="Unassembled WGS sequence"/>
</dbReference>
<dbReference type="EMBL" id="JAPCID010000005">
    <property type="protein sequence ID" value="MDA0136546.1"/>
    <property type="molecule type" value="Genomic_DNA"/>
</dbReference>
<dbReference type="Gene3D" id="3.30.1330.40">
    <property type="entry name" value="RutC-like"/>
    <property type="match status" value="1"/>
</dbReference>
<reference evidence="1" key="1">
    <citation type="submission" date="2022-10" db="EMBL/GenBank/DDBJ databases">
        <title>The WGS of Solirubrobacter sp. CPCC 204708.</title>
        <authorList>
            <person name="Jiang Z."/>
        </authorList>
    </citation>
    <scope>NUCLEOTIDE SEQUENCE</scope>
    <source>
        <strain evidence="1">CPCC 204708</strain>
    </source>
</reference>
<dbReference type="Pfam" id="PF01042">
    <property type="entry name" value="Ribonuc_L-PSP"/>
    <property type="match status" value="1"/>
</dbReference>
<name>A0ABT4RDE9_9ACTN</name>
<evidence type="ECO:0000313" key="1">
    <source>
        <dbReference type="EMBL" id="MDA0136546.1"/>
    </source>
</evidence>
<protein>
    <submittedName>
        <fullName evidence="1">RidA family protein</fullName>
    </submittedName>
</protein>
<keyword evidence="2" id="KW-1185">Reference proteome</keyword>
<dbReference type="PANTHER" id="PTHR43857">
    <property type="entry name" value="BLR7761 PROTEIN"/>
    <property type="match status" value="1"/>
</dbReference>